<name>A0ABT9VR45_9BACI</name>
<gene>
    <name evidence="7" type="ORF">J2S06_002545</name>
</gene>
<keyword evidence="2 4" id="KW-0521">NADP</keyword>
<dbReference type="InterPro" id="IPR013328">
    <property type="entry name" value="6PGD_dom2"/>
</dbReference>
<dbReference type="Pfam" id="PF08546">
    <property type="entry name" value="ApbA_C"/>
    <property type="match status" value="1"/>
</dbReference>
<organism evidence="7 8">
    <name type="scientific">Aeribacillus alveayuensis</name>
    <dbReference type="NCBI Taxonomy" id="279215"/>
    <lineage>
        <taxon>Bacteria</taxon>
        <taxon>Bacillati</taxon>
        <taxon>Bacillota</taxon>
        <taxon>Bacilli</taxon>
        <taxon>Bacillales</taxon>
        <taxon>Bacillaceae</taxon>
        <taxon>Aeribacillus</taxon>
    </lineage>
</organism>
<evidence type="ECO:0000256" key="2">
    <source>
        <dbReference type="ARBA" id="ARBA00022857"/>
    </source>
</evidence>
<comment type="caution">
    <text evidence="7">The sequence shown here is derived from an EMBL/GenBank/DDBJ whole genome shotgun (WGS) entry which is preliminary data.</text>
</comment>
<comment type="similarity">
    <text evidence="1 4">Belongs to the ketopantoate reductase family.</text>
</comment>
<dbReference type="NCBIfam" id="TIGR00745">
    <property type="entry name" value="apbA_panE"/>
    <property type="match status" value="1"/>
</dbReference>
<dbReference type="SUPFAM" id="SSF51735">
    <property type="entry name" value="NAD(P)-binding Rossmann-fold domains"/>
    <property type="match status" value="1"/>
</dbReference>
<evidence type="ECO:0000313" key="7">
    <source>
        <dbReference type="EMBL" id="MDQ0163462.1"/>
    </source>
</evidence>
<evidence type="ECO:0000256" key="4">
    <source>
        <dbReference type="RuleBase" id="RU362068"/>
    </source>
</evidence>
<dbReference type="EMBL" id="JAUSTR010000016">
    <property type="protein sequence ID" value="MDQ0163462.1"/>
    <property type="molecule type" value="Genomic_DNA"/>
</dbReference>
<comment type="function">
    <text evidence="4">Catalyzes the NADPH-dependent reduction of ketopantoate into pantoic acid.</text>
</comment>
<dbReference type="InterPro" id="IPR013752">
    <property type="entry name" value="KPA_reductase"/>
</dbReference>
<dbReference type="EC" id="1.1.1.169" evidence="4"/>
<dbReference type="Gene3D" id="3.40.50.720">
    <property type="entry name" value="NAD(P)-binding Rossmann-like Domain"/>
    <property type="match status" value="1"/>
</dbReference>
<dbReference type="PANTHER" id="PTHR21708:SF26">
    <property type="entry name" value="2-DEHYDROPANTOATE 2-REDUCTASE"/>
    <property type="match status" value="1"/>
</dbReference>
<dbReference type="Pfam" id="PF02558">
    <property type="entry name" value="ApbA"/>
    <property type="match status" value="1"/>
</dbReference>
<dbReference type="InterPro" id="IPR013332">
    <property type="entry name" value="KPR_N"/>
</dbReference>
<comment type="catalytic activity">
    <reaction evidence="4">
        <text>(R)-pantoate + NADP(+) = 2-dehydropantoate + NADPH + H(+)</text>
        <dbReference type="Rhea" id="RHEA:16233"/>
        <dbReference type="ChEBI" id="CHEBI:11561"/>
        <dbReference type="ChEBI" id="CHEBI:15378"/>
        <dbReference type="ChEBI" id="CHEBI:15980"/>
        <dbReference type="ChEBI" id="CHEBI:57783"/>
        <dbReference type="ChEBI" id="CHEBI:58349"/>
        <dbReference type="EC" id="1.1.1.169"/>
    </reaction>
</comment>
<keyword evidence="4" id="KW-0566">Pantothenate biosynthesis</keyword>
<evidence type="ECO:0000259" key="6">
    <source>
        <dbReference type="Pfam" id="PF08546"/>
    </source>
</evidence>
<proteinExistence type="inferred from homology"/>
<comment type="pathway">
    <text evidence="4">Cofactor biosynthesis; (R)-pantothenate biosynthesis; (R)-pantoate from 3-methyl-2-oxobutanoate: step 2/2.</text>
</comment>
<evidence type="ECO:0000259" key="5">
    <source>
        <dbReference type="Pfam" id="PF02558"/>
    </source>
</evidence>
<dbReference type="InterPro" id="IPR036291">
    <property type="entry name" value="NAD(P)-bd_dom_sf"/>
</dbReference>
<dbReference type="RefSeq" id="WP_419152537.1">
    <property type="nucleotide sequence ID" value="NZ_JAUSTR010000016.1"/>
</dbReference>
<dbReference type="SUPFAM" id="SSF48179">
    <property type="entry name" value="6-phosphogluconate dehydrogenase C-terminal domain-like"/>
    <property type="match status" value="1"/>
</dbReference>
<dbReference type="GO" id="GO:0008677">
    <property type="term" value="F:2-dehydropantoate 2-reductase activity"/>
    <property type="evidence" value="ECO:0007669"/>
    <property type="project" value="UniProtKB-EC"/>
</dbReference>
<protein>
    <recommendedName>
        <fullName evidence="4">2-dehydropantoate 2-reductase</fullName>
        <ecNumber evidence="4">1.1.1.169</ecNumber>
    </recommendedName>
    <alternativeName>
        <fullName evidence="4">Ketopantoate reductase</fullName>
    </alternativeName>
</protein>
<keyword evidence="3 4" id="KW-0560">Oxidoreductase</keyword>
<evidence type="ECO:0000313" key="8">
    <source>
        <dbReference type="Proteomes" id="UP001225646"/>
    </source>
</evidence>
<evidence type="ECO:0000256" key="1">
    <source>
        <dbReference type="ARBA" id="ARBA00007870"/>
    </source>
</evidence>
<dbReference type="Gene3D" id="1.10.1040.10">
    <property type="entry name" value="N-(1-d-carboxylethyl)-l-norvaline Dehydrogenase, domain 2"/>
    <property type="match status" value="1"/>
</dbReference>
<dbReference type="InterPro" id="IPR051402">
    <property type="entry name" value="KPR-Related"/>
</dbReference>
<reference evidence="7 8" key="1">
    <citation type="submission" date="2023-07" db="EMBL/GenBank/DDBJ databases">
        <title>Genomic Encyclopedia of Type Strains, Phase IV (KMG-IV): sequencing the most valuable type-strain genomes for metagenomic binning, comparative biology and taxonomic classification.</title>
        <authorList>
            <person name="Goeker M."/>
        </authorList>
    </citation>
    <scope>NUCLEOTIDE SEQUENCE [LARGE SCALE GENOMIC DNA]</scope>
    <source>
        <strain evidence="7 8">DSM 19092</strain>
    </source>
</reference>
<dbReference type="InterPro" id="IPR008927">
    <property type="entry name" value="6-PGluconate_DH-like_C_sf"/>
</dbReference>
<dbReference type="PANTHER" id="PTHR21708">
    <property type="entry name" value="PROBABLE 2-DEHYDROPANTOATE 2-REDUCTASE"/>
    <property type="match status" value="1"/>
</dbReference>
<evidence type="ECO:0000256" key="3">
    <source>
        <dbReference type="ARBA" id="ARBA00023002"/>
    </source>
</evidence>
<keyword evidence="8" id="KW-1185">Reference proteome</keyword>
<sequence length="309" mass="34766">MDNIKKVSLIGLGAIGSAYASKLYDMDPKCIQVIADKKRIERYQSSEFNVNGRGYQFQYVAPDDVQEPSDLILVAVKYDGLEQAIKDMKHHVGENTIIMSLMNGIESEDMLSAAFGKDNILYAMCIGIDAVRTGKTVRFSSIGEVWFGEAKNTSYSPNVQLVKELFDRANIPYVIPEDMLRAMWWKFMINVGVNQTSAVLKAPYRVFQEVHEAYELMAEAMKEVILLAEKVGVNLTNDDIDEFKEILKKLSPEGKTSMLQDIEAGRKTEVENLAGKVCELGSKYGVATPINDMLYKMIRVLEKTNKMQT</sequence>
<dbReference type="Proteomes" id="UP001225646">
    <property type="component" value="Unassembled WGS sequence"/>
</dbReference>
<dbReference type="InterPro" id="IPR003710">
    <property type="entry name" value="ApbA"/>
</dbReference>
<feature type="domain" description="Ketopantoate reductase N-terminal" evidence="5">
    <location>
        <begin position="9"/>
        <end position="151"/>
    </location>
</feature>
<accession>A0ABT9VR45</accession>
<feature type="domain" description="Ketopantoate reductase C-terminal" evidence="6">
    <location>
        <begin position="178"/>
        <end position="302"/>
    </location>
</feature>